<evidence type="ECO:0000256" key="1">
    <source>
        <dbReference type="ARBA" id="ARBA00023015"/>
    </source>
</evidence>
<dbReference type="PROSITE" id="PS50995">
    <property type="entry name" value="HTH_MARR_2"/>
    <property type="match status" value="1"/>
</dbReference>
<dbReference type="SMART" id="SM00347">
    <property type="entry name" value="HTH_MARR"/>
    <property type="match status" value="1"/>
</dbReference>
<dbReference type="PANTHER" id="PTHR42756">
    <property type="entry name" value="TRANSCRIPTIONAL REGULATOR, MARR"/>
    <property type="match status" value="1"/>
</dbReference>
<reference evidence="5 6" key="1">
    <citation type="submission" date="2020-04" db="EMBL/GenBank/DDBJ databases">
        <title>Genomic insights into acetone-butanol-ethanol (ABE) fermentation by sequencing solventogenic clostridia strains.</title>
        <authorList>
            <person name="Brown S."/>
        </authorList>
    </citation>
    <scope>NUCLEOTIDE SEQUENCE [LARGE SCALE GENOMIC DNA]</scope>
    <source>
        <strain evidence="5 6">DJ011</strain>
    </source>
</reference>
<evidence type="ECO:0000256" key="2">
    <source>
        <dbReference type="ARBA" id="ARBA00023125"/>
    </source>
</evidence>
<keyword evidence="2" id="KW-0238">DNA-binding</keyword>
<proteinExistence type="predicted"/>
<accession>A0A923EC07</accession>
<evidence type="ECO:0000313" key="6">
    <source>
        <dbReference type="Proteomes" id="UP000563151"/>
    </source>
</evidence>
<keyword evidence="1" id="KW-0805">Transcription regulation</keyword>
<dbReference type="InterPro" id="IPR036390">
    <property type="entry name" value="WH_DNA-bd_sf"/>
</dbReference>
<dbReference type="Proteomes" id="UP000563151">
    <property type="component" value="Unassembled WGS sequence"/>
</dbReference>
<evidence type="ECO:0000313" key="5">
    <source>
        <dbReference type="EMBL" id="MBC2398204.1"/>
    </source>
</evidence>
<evidence type="ECO:0000256" key="3">
    <source>
        <dbReference type="ARBA" id="ARBA00023163"/>
    </source>
</evidence>
<keyword evidence="6" id="KW-1185">Reference proteome</keyword>
<dbReference type="Gene3D" id="1.10.10.10">
    <property type="entry name" value="Winged helix-like DNA-binding domain superfamily/Winged helix DNA-binding domain"/>
    <property type="match status" value="1"/>
</dbReference>
<dbReference type="EMBL" id="JAAZWO010000011">
    <property type="protein sequence ID" value="MBC2398204.1"/>
    <property type="molecule type" value="Genomic_DNA"/>
</dbReference>
<sequence>MNKDTTELIVDILIDNIMFDRLLLNFNLELPKNQSMVLGVLYEEESLPISEIGKKLEISKPQMTVIIDKLIKQDLVERIPDKKDRRVININLTTKGKKYLHKMYLSLRNNIKLKLLSLSKEDMIMLSDSLQTARSILKKIE</sequence>
<dbReference type="InterPro" id="IPR000835">
    <property type="entry name" value="HTH_MarR-typ"/>
</dbReference>
<dbReference type="InterPro" id="IPR036388">
    <property type="entry name" value="WH-like_DNA-bd_sf"/>
</dbReference>
<protein>
    <submittedName>
        <fullName evidence="5">MarR family transcriptional regulator</fullName>
    </submittedName>
</protein>
<keyword evidence="3" id="KW-0804">Transcription</keyword>
<evidence type="ECO:0000259" key="4">
    <source>
        <dbReference type="PROSITE" id="PS50995"/>
    </source>
</evidence>
<dbReference type="PANTHER" id="PTHR42756:SF1">
    <property type="entry name" value="TRANSCRIPTIONAL REPRESSOR OF EMRAB OPERON"/>
    <property type="match status" value="1"/>
</dbReference>
<dbReference type="PRINTS" id="PR00598">
    <property type="entry name" value="HTHMARR"/>
</dbReference>
<dbReference type="Pfam" id="PF01047">
    <property type="entry name" value="MarR"/>
    <property type="match status" value="1"/>
</dbReference>
<organism evidence="5 6">
    <name type="scientific">Clostridium tetanomorphum</name>
    <dbReference type="NCBI Taxonomy" id="1553"/>
    <lineage>
        <taxon>Bacteria</taxon>
        <taxon>Bacillati</taxon>
        <taxon>Bacillota</taxon>
        <taxon>Clostridia</taxon>
        <taxon>Eubacteriales</taxon>
        <taxon>Clostridiaceae</taxon>
        <taxon>Clostridium</taxon>
    </lineage>
</organism>
<feature type="domain" description="HTH marR-type" evidence="4">
    <location>
        <begin position="1"/>
        <end position="141"/>
    </location>
</feature>
<name>A0A923EC07_CLOTT</name>
<dbReference type="AlphaFoldDB" id="A0A923EC07"/>
<gene>
    <name evidence="5" type="ORF">HGG79_10505</name>
</gene>
<dbReference type="GO" id="GO:0003677">
    <property type="term" value="F:DNA binding"/>
    <property type="evidence" value="ECO:0007669"/>
    <property type="project" value="UniProtKB-KW"/>
</dbReference>
<dbReference type="RefSeq" id="WP_035145630.1">
    <property type="nucleotide sequence ID" value="NZ_JAAZWO010000011.1"/>
</dbReference>
<dbReference type="SUPFAM" id="SSF46785">
    <property type="entry name" value="Winged helix' DNA-binding domain"/>
    <property type="match status" value="1"/>
</dbReference>
<comment type="caution">
    <text evidence="5">The sequence shown here is derived from an EMBL/GenBank/DDBJ whole genome shotgun (WGS) entry which is preliminary data.</text>
</comment>
<dbReference type="GO" id="GO:0003700">
    <property type="term" value="F:DNA-binding transcription factor activity"/>
    <property type="evidence" value="ECO:0007669"/>
    <property type="project" value="InterPro"/>
</dbReference>